<dbReference type="NCBIfam" id="NF003465">
    <property type="entry name" value="PRK05089.1"/>
    <property type="match status" value="1"/>
</dbReference>
<dbReference type="HAMAP" id="MF_00155">
    <property type="entry name" value="CtaG"/>
    <property type="match status" value="1"/>
</dbReference>
<comment type="similarity">
    <text evidence="3 10">Belongs to the COX11/CtaG family.</text>
</comment>
<keyword evidence="7 10" id="KW-1133">Transmembrane helix</keyword>
<dbReference type="RefSeq" id="WP_180282556.1">
    <property type="nucleotide sequence ID" value="NZ_JABFDB010000008.1"/>
</dbReference>
<dbReference type="Pfam" id="PF04442">
    <property type="entry name" value="CtaG_Cox11"/>
    <property type="match status" value="1"/>
</dbReference>
<dbReference type="EMBL" id="JABFDB010000008">
    <property type="protein sequence ID" value="NYZ20548.1"/>
    <property type="molecule type" value="Genomic_DNA"/>
</dbReference>
<dbReference type="Proteomes" id="UP000584642">
    <property type="component" value="Unassembled WGS sequence"/>
</dbReference>
<evidence type="ECO:0000313" key="13">
    <source>
        <dbReference type="Proteomes" id="UP000584642"/>
    </source>
</evidence>
<feature type="transmembrane region" description="Helical" evidence="11">
    <location>
        <begin position="12"/>
        <end position="34"/>
    </location>
</feature>
<comment type="function">
    <text evidence="1 10">Exerts its effect at some terminal stage of cytochrome c oxidase synthesis, probably by being involved in the insertion of the copper B into subunit I.</text>
</comment>
<accession>A0ABX2T8D9</accession>
<organism evidence="12 13">
    <name type="scientific">Azospirillum oleiclasticum</name>
    <dbReference type="NCBI Taxonomy" id="2735135"/>
    <lineage>
        <taxon>Bacteria</taxon>
        <taxon>Pseudomonadati</taxon>
        <taxon>Pseudomonadota</taxon>
        <taxon>Alphaproteobacteria</taxon>
        <taxon>Rhodospirillales</taxon>
        <taxon>Azospirillaceae</taxon>
        <taxon>Azospirillum</taxon>
    </lineage>
</organism>
<feature type="topological domain" description="Cytoplasmic" evidence="10">
    <location>
        <begin position="1"/>
        <end position="7"/>
    </location>
</feature>
<evidence type="ECO:0000256" key="5">
    <source>
        <dbReference type="ARBA" id="ARBA00022692"/>
    </source>
</evidence>
<comment type="subcellular location">
    <subcellularLocation>
        <location evidence="2 10">Cell inner membrane</location>
        <topology evidence="2 10">Single-pass type II membrane protein</topology>
        <orientation evidence="2 10">Periplasmic side</orientation>
    </subcellularLocation>
</comment>
<evidence type="ECO:0000256" key="11">
    <source>
        <dbReference type="SAM" id="Phobius"/>
    </source>
</evidence>
<dbReference type="PANTHER" id="PTHR21320">
    <property type="entry name" value="CYTOCHROME C OXIDASE ASSEMBLY PROTEIN COX11-RELATED"/>
    <property type="match status" value="1"/>
</dbReference>
<evidence type="ECO:0000256" key="10">
    <source>
        <dbReference type="HAMAP-Rule" id="MF_00155"/>
    </source>
</evidence>
<evidence type="ECO:0000256" key="4">
    <source>
        <dbReference type="ARBA" id="ARBA00015384"/>
    </source>
</evidence>
<evidence type="ECO:0000313" key="12">
    <source>
        <dbReference type="EMBL" id="NYZ20548.1"/>
    </source>
</evidence>
<feature type="topological domain" description="Periplasmic" evidence="10">
    <location>
        <begin position="31"/>
        <end position="196"/>
    </location>
</feature>
<name>A0ABX2T8D9_9PROT</name>
<keyword evidence="5 10" id="KW-0812">Transmembrane</keyword>
<proteinExistence type="inferred from homology"/>
<dbReference type="Gene3D" id="2.60.370.10">
    <property type="entry name" value="Ctag/Cox11"/>
    <property type="match status" value="1"/>
</dbReference>
<dbReference type="SUPFAM" id="SSF110111">
    <property type="entry name" value="Ctag/Cox11"/>
    <property type="match status" value="1"/>
</dbReference>
<keyword evidence="6 10" id="KW-0735">Signal-anchor</keyword>
<evidence type="ECO:0000256" key="2">
    <source>
        <dbReference type="ARBA" id="ARBA00004382"/>
    </source>
</evidence>
<evidence type="ECO:0000256" key="9">
    <source>
        <dbReference type="ARBA" id="ARBA00023136"/>
    </source>
</evidence>
<keyword evidence="8 10" id="KW-0186">Copper</keyword>
<evidence type="ECO:0000256" key="6">
    <source>
        <dbReference type="ARBA" id="ARBA00022968"/>
    </source>
</evidence>
<evidence type="ECO:0000256" key="3">
    <source>
        <dbReference type="ARBA" id="ARBA00009620"/>
    </source>
</evidence>
<dbReference type="InterPro" id="IPR023471">
    <property type="entry name" value="CtaG/Cox11_dom_sf"/>
</dbReference>
<keyword evidence="9 10" id="KW-0472">Membrane</keyword>
<keyword evidence="13" id="KW-1185">Reference proteome</keyword>
<keyword evidence="10" id="KW-1003">Cell membrane</keyword>
<keyword evidence="10" id="KW-0997">Cell inner membrane</keyword>
<dbReference type="PANTHER" id="PTHR21320:SF3">
    <property type="entry name" value="CYTOCHROME C OXIDASE ASSEMBLY PROTEIN COX11, MITOCHONDRIAL-RELATED"/>
    <property type="match status" value="1"/>
</dbReference>
<dbReference type="InterPro" id="IPR007533">
    <property type="entry name" value="Cyt_c_oxidase_assmbl_CtaG"/>
</dbReference>
<sequence length="196" mass="21321">MDEGVKRRNLRLMGACFVLVAGMTGLAFASVPLYDLFCKVTGFGGTTQRADAAPAQAIGRTVAVRFNADVNGQLPWSFRPVDREITVALGEQQLTSYRAANRAGQAMVGTATFNVTPDKAGKYFNKIQCFCFNEQILEPGREVDMPVLFFVDPAMAKDPDMDDVTTITLSYTFFRALDEKKVLAQTAARAGGAESN</sequence>
<evidence type="ECO:0000256" key="7">
    <source>
        <dbReference type="ARBA" id="ARBA00022989"/>
    </source>
</evidence>
<dbReference type="PIRSF" id="PIRSF005413">
    <property type="entry name" value="COX11"/>
    <property type="match status" value="1"/>
</dbReference>
<evidence type="ECO:0000256" key="8">
    <source>
        <dbReference type="ARBA" id="ARBA00023008"/>
    </source>
</evidence>
<evidence type="ECO:0000256" key="1">
    <source>
        <dbReference type="ARBA" id="ARBA00004007"/>
    </source>
</evidence>
<reference evidence="12 13" key="1">
    <citation type="submission" date="2020-05" db="EMBL/GenBank/DDBJ databases">
        <title>Azospirillum oleiclasticum sp. nov, a nitrogen-fixing and heavy crude oil-emulsifying bacterium isolated from the crude oil of Yumen Oilfield.</title>
        <authorList>
            <person name="Wu D."/>
            <person name="Cai M."/>
            <person name="Zhang X."/>
        </authorList>
    </citation>
    <scope>NUCLEOTIDE SEQUENCE [LARGE SCALE GENOMIC DNA]</scope>
    <source>
        <strain evidence="12 13">ROY-1-1-2</strain>
    </source>
</reference>
<gene>
    <name evidence="10" type="primary">ctaG</name>
    <name evidence="12" type="ORF">HND93_12570</name>
</gene>
<protein>
    <recommendedName>
        <fullName evidence="4 10">Cytochrome c oxidase assembly protein CtaG</fullName>
    </recommendedName>
</protein>
<comment type="caution">
    <text evidence="12">The sequence shown here is derived from an EMBL/GenBank/DDBJ whole genome shotgun (WGS) entry which is preliminary data.</text>
</comment>